<name>A0A9Q3FFR4_9BASI</name>
<dbReference type="AlphaFoldDB" id="A0A9Q3FFR4"/>
<dbReference type="OrthoDB" id="3344688at2759"/>
<dbReference type="CDD" id="cd09272">
    <property type="entry name" value="RNase_HI_RT_Ty1"/>
    <property type="match status" value="1"/>
</dbReference>
<comment type="caution">
    <text evidence="1">The sequence shown here is derived from an EMBL/GenBank/DDBJ whole genome shotgun (WGS) entry which is preliminary data.</text>
</comment>
<gene>
    <name evidence="1" type="ORF">O181_079176</name>
</gene>
<dbReference type="Proteomes" id="UP000765509">
    <property type="component" value="Unassembled WGS sequence"/>
</dbReference>
<sequence length="221" mass="24852">MHVNNGVVPLNSPNAVLDFKRLLCAEVDIKWHNTISQIFIGSLAYLVSGSLPDLAFMVNYLALHSMTMTNAHWDILDHVVGYLFNTQDHWLIMWPGKVSLNLWSKHQSKRQGVVALSTCAVEYMALSDSTQHLVRAICQLTHITEGFNKTIFGDNQAVVQVLSDNLSRKQMTYLNCAFFFVNDTIGKHEIKVNWVPTAKMKADALTKHLSGPTLQQAIPFL</sequence>
<evidence type="ECO:0000313" key="2">
    <source>
        <dbReference type="Proteomes" id="UP000765509"/>
    </source>
</evidence>
<accession>A0A9Q3FFR4</accession>
<keyword evidence="2" id="KW-1185">Reference proteome</keyword>
<protein>
    <recommendedName>
        <fullName evidence="3">Reverse transcriptase Ty1/copia-type domain-containing protein</fullName>
    </recommendedName>
</protein>
<dbReference type="EMBL" id="AVOT02044095">
    <property type="protein sequence ID" value="MBW0539461.1"/>
    <property type="molecule type" value="Genomic_DNA"/>
</dbReference>
<reference evidence="1" key="1">
    <citation type="submission" date="2021-03" db="EMBL/GenBank/DDBJ databases">
        <title>Draft genome sequence of rust myrtle Austropuccinia psidii MF-1, a brazilian biotype.</title>
        <authorList>
            <person name="Quecine M.C."/>
            <person name="Pachon D.M.R."/>
            <person name="Bonatelli M.L."/>
            <person name="Correr F.H."/>
            <person name="Franceschini L.M."/>
            <person name="Leite T.F."/>
            <person name="Margarido G.R.A."/>
            <person name="Almeida C.A."/>
            <person name="Ferrarezi J.A."/>
            <person name="Labate C.A."/>
        </authorList>
    </citation>
    <scope>NUCLEOTIDE SEQUENCE</scope>
    <source>
        <strain evidence="1">MF-1</strain>
    </source>
</reference>
<proteinExistence type="predicted"/>
<organism evidence="1 2">
    <name type="scientific">Austropuccinia psidii MF-1</name>
    <dbReference type="NCBI Taxonomy" id="1389203"/>
    <lineage>
        <taxon>Eukaryota</taxon>
        <taxon>Fungi</taxon>
        <taxon>Dikarya</taxon>
        <taxon>Basidiomycota</taxon>
        <taxon>Pucciniomycotina</taxon>
        <taxon>Pucciniomycetes</taxon>
        <taxon>Pucciniales</taxon>
        <taxon>Sphaerophragmiaceae</taxon>
        <taxon>Austropuccinia</taxon>
    </lineage>
</organism>
<evidence type="ECO:0008006" key="3">
    <source>
        <dbReference type="Google" id="ProtNLM"/>
    </source>
</evidence>
<evidence type="ECO:0000313" key="1">
    <source>
        <dbReference type="EMBL" id="MBW0539461.1"/>
    </source>
</evidence>